<evidence type="ECO:0000259" key="1">
    <source>
        <dbReference type="Pfam" id="PF22513"/>
    </source>
</evidence>
<dbReference type="InterPro" id="IPR053853">
    <property type="entry name" value="FitA-like_RHH"/>
</dbReference>
<protein>
    <recommendedName>
        <fullName evidence="1">Antitoxin FitA-like ribbon-helix-helix domain-containing protein</fullName>
    </recommendedName>
</protein>
<evidence type="ECO:0000313" key="2">
    <source>
        <dbReference type="EMBL" id="GCL39057.1"/>
    </source>
</evidence>
<accession>A0A480A2H2</accession>
<sequence>MATITIRNISDELVERIKRLAAQKGVSMEQEVRDLLQKRYGQRDEVLTRIRQRAEVLPMEAESRVQSWKSEGRL</sequence>
<dbReference type="InterPro" id="IPR010985">
    <property type="entry name" value="Ribbon_hlx_hlx"/>
</dbReference>
<comment type="caution">
    <text evidence="2">The sequence shown here is derived from an EMBL/GenBank/DDBJ whole genome shotgun (WGS) entry which is preliminary data.</text>
</comment>
<organism evidence="2 3">
    <name type="scientific">Sphaerospermopsis reniformis</name>
    <dbReference type="NCBI Taxonomy" id="531300"/>
    <lineage>
        <taxon>Bacteria</taxon>
        <taxon>Bacillati</taxon>
        <taxon>Cyanobacteriota</taxon>
        <taxon>Cyanophyceae</taxon>
        <taxon>Nostocales</taxon>
        <taxon>Aphanizomenonaceae</taxon>
        <taxon>Sphaerospermopsis</taxon>
    </lineage>
</organism>
<feature type="domain" description="Antitoxin FitA-like ribbon-helix-helix" evidence="1">
    <location>
        <begin position="2"/>
        <end position="38"/>
    </location>
</feature>
<proteinExistence type="predicted"/>
<dbReference type="SUPFAM" id="SSF47598">
    <property type="entry name" value="Ribbon-helix-helix"/>
    <property type="match status" value="1"/>
</dbReference>
<dbReference type="RefSeq" id="WP_096570058.1">
    <property type="nucleotide sequence ID" value="NZ_BJCE01000203.1"/>
</dbReference>
<keyword evidence="3" id="KW-1185">Reference proteome</keyword>
<reference evidence="3" key="1">
    <citation type="submission" date="2019-02" db="EMBL/GenBank/DDBJ databases">
        <title>Draft genome sequence of Sphaerospermopsis reniformis NIES-1949.</title>
        <authorList>
            <person name="Yamaguchi H."/>
            <person name="Suzuki S."/>
            <person name="Kawachi M."/>
        </authorList>
    </citation>
    <scope>NUCLEOTIDE SEQUENCE [LARGE SCALE GENOMIC DNA]</scope>
    <source>
        <strain evidence="3">NIES-1949</strain>
    </source>
</reference>
<gene>
    <name evidence="2" type="ORF">SR1949_41780</name>
</gene>
<name>A0A480A2H2_9CYAN</name>
<dbReference type="InterPro" id="IPR013321">
    <property type="entry name" value="Arc_rbn_hlx_hlx"/>
</dbReference>
<dbReference type="Pfam" id="PF22513">
    <property type="entry name" value="FitA-like_RHH"/>
    <property type="match status" value="1"/>
</dbReference>
<dbReference type="AlphaFoldDB" id="A0A480A2H2"/>
<dbReference type="Gene3D" id="1.10.1220.10">
    <property type="entry name" value="Met repressor-like"/>
    <property type="match status" value="1"/>
</dbReference>
<dbReference type="EMBL" id="BJCE01000203">
    <property type="protein sequence ID" value="GCL39057.1"/>
    <property type="molecule type" value="Genomic_DNA"/>
</dbReference>
<dbReference type="GO" id="GO:0006355">
    <property type="term" value="P:regulation of DNA-templated transcription"/>
    <property type="evidence" value="ECO:0007669"/>
    <property type="project" value="InterPro"/>
</dbReference>
<dbReference type="Proteomes" id="UP000300142">
    <property type="component" value="Unassembled WGS sequence"/>
</dbReference>
<evidence type="ECO:0000313" key="3">
    <source>
        <dbReference type="Proteomes" id="UP000300142"/>
    </source>
</evidence>